<keyword evidence="1" id="KW-0812">Transmembrane</keyword>
<keyword evidence="3" id="KW-1185">Reference proteome</keyword>
<proteinExistence type="predicted"/>
<dbReference type="AlphaFoldDB" id="A0A2K2FAX0"/>
<dbReference type="RefSeq" id="WP_103082783.1">
    <property type="nucleotide sequence ID" value="NZ_CP021850.1"/>
</dbReference>
<dbReference type="Pfam" id="PF06182">
    <property type="entry name" value="ABC2_membrane_6"/>
    <property type="match status" value="1"/>
</dbReference>
<keyword evidence="1" id="KW-0472">Membrane</keyword>
<dbReference type="OrthoDB" id="8582979at2"/>
<organism evidence="2 3">
    <name type="scientific">Clostridium thermosuccinogenes</name>
    <dbReference type="NCBI Taxonomy" id="84032"/>
    <lineage>
        <taxon>Bacteria</taxon>
        <taxon>Bacillati</taxon>
        <taxon>Bacillota</taxon>
        <taxon>Clostridia</taxon>
        <taxon>Eubacteriales</taxon>
        <taxon>Clostridiaceae</taxon>
        <taxon>Clostridium</taxon>
    </lineage>
</organism>
<dbReference type="PANTHER" id="PTHR36832">
    <property type="entry name" value="SLR1174 PROTEIN-RELATED"/>
    <property type="match status" value="1"/>
</dbReference>
<name>A0A2K2FAX0_9CLOT</name>
<keyword evidence="1" id="KW-1133">Transmembrane helix</keyword>
<evidence type="ECO:0000313" key="2">
    <source>
        <dbReference type="EMBL" id="PNT95904.1"/>
    </source>
</evidence>
<accession>A0A2K2FAX0</accession>
<dbReference type="EMBL" id="NIOJ01000057">
    <property type="protein sequence ID" value="PNT95904.1"/>
    <property type="molecule type" value="Genomic_DNA"/>
</dbReference>
<feature type="transmembrane region" description="Helical" evidence="1">
    <location>
        <begin position="55"/>
        <end position="75"/>
    </location>
</feature>
<feature type="transmembrane region" description="Helical" evidence="1">
    <location>
        <begin position="144"/>
        <end position="165"/>
    </location>
</feature>
<dbReference type="Proteomes" id="UP000236151">
    <property type="component" value="Unassembled WGS sequence"/>
</dbReference>
<feature type="transmembrane region" description="Helical" evidence="1">
    <location>
        <begin position="177"/>
        <end position="196"/>
    </location>
</feature>
<reference evidence="2 3" key="1">
    <citation type="submission" date="2017-06" db="EMBL/GenBank/DDBJ databases">
        <title>Investigating the central metabolism of Clostridium thermosuccinogenes.</title>
        <authorList>
            <person name="Koendjbiharie J.G."/>
            <person name="van Kranenburg R."/>
        </authorList>
    </citation>
    <scope>NUCLEOTIDE SEQUENCE [LARGE SCALE GENOMIC DNA]</scope>
    <source>
        <strain evidence="2 3">DSM 5806</strain>
    </source>
</reference>
<dbReference type="PANTHER" id="PTHR36832:SF1">
    <property type="entry name" value="SLR1174 PROTEIN"/>
    <property type="match status" value="1"/>
</dbReference>
<protein>
    <recommendedName>
        <fullName evidence="4">ABC transporter permease</fullName>
    </recommendedName>
</protein>
<sequence length="266" mass="30653">MRKYLYSFKLYLLASLQYRFDTVLGLIMSNISMLITIFFWIIIYRSNGTGEINGYSIADMITFFVMSSLFRTFILSSGGFEISDMIKSGELGKALIKPHSISMFLYWKHLSNALFEFLKQFSFLLLVVPFFARYLTWDLSVSSAVLVIIYLVTATVISHLLWLLLGMMAFWLEQAQAVMWSFAVILNFLSGMFIPLDFFPRWSVRVLELMPFAAFSYIPAKLYMNQLSVAEGAYLLMVHILWIFVLMALNQMVWRAGTKKYSAVGG</sequence>
<evidence type="ECO:0008006" key="4">
    <source>
        <dbReference type="Google" id="ProtNLM"/>
    </source>
</evidence>
<evidence type="ECO:0000313" key="3">
    <source>
        <dbReference type="Proteomes" id="UP000236151"/>
    </source>
</evidence>
<gene>
    <name evidence="2" type="ORF">CDQ84_16210</name>
</gene>
<feature type="transmembrane region" description="Helical" evidence="1">
    <location>
        <begin position="232"/>
        <end position="254"/>
    </location>
</feature>
<evidence type="ECO:0000256" key="1">
    <source>
        <dbReference type="SAM" id="Phobius"/>
    </source>
</evidence>
<dbReference type="KEGG" id="cthd:CDO33_02175"/>
<dbReference type="InterPro" id="IPR010390">
    <property type="entry name" value="ABC-2_transporter-like"/>
</dbReference>
<comment type="caution">
    <text evidence="2">The sequence shown here is derived from an EMBL/GenBank/DDBJ whole genome shotgun (WGS) entry which is preliminary data.</text>
</comment>
<feature type="transmembrane region" description="Helical" evidence="1">
    <location>
        <begin position="113"/>
        <end position="132"/>
    </location>
</feature>
<feature type="transmembrane region" description="Helical" evidence="1">
    <location>
        <begin position="20"/>
        <end position="43"/>
    </location>
</feature>